<dbReference type="InterPro" id="IPR050103">
    <property type="entry name" value="Class-III_PLP-dep_AT"/>
</dbReference>
<dbReference type="GO" id="GO:0008483">
    <property type="term" value="F:transaminase activity"/>
    <property type="evidence" value="ECO:0007669"/>
    <property type="project" value="UniProtKB-KW"/>
</dbReference>
<dbReference type="InterPro" id="IPR015424">
    <property type="entry name" value="PyrdxlP-dep_Trfase"/>
</dbReference>
<accession>A0A5B9FZ53</accession>
<dbReference type="OrthoDB" id="9801052at2"/>
<dbReference type="CDD" id="cd00610">
    <property type="entry name" value="OAT_like"/>
    <property type="match status" value="1"/>
</dbReference>
<keyword evidence="4 5" id="KW-0663">Pyridoxal phosphate</keyword>
<evidence type="ECO:0000256" key="4">
    <source>
        <dbReference type="ARBA" id="ARBA00022898"/>
    </source>
</evidence>
<dbReference type="GO" id="GO:0030170">
    <property type="term" value="F:pyridoxal phosphate binding"/>
    <property type="evidence" value="ECO:0007669"/>
    <property type="project" value="InterPro"/>
</dbReference>
<dbReference type="InterPro" id="IPR005814">
    <property type="entry name" value="Aminotrans_3"/>
</dbReference>
<dbReference type="Gene3D" id="3.40.640.10">
    <property type="entry name" value="Type I PLP-dependent aspartate aminotransferase-like (Major domain)"/>
    <property type="match status" value="1"/>
</dbReference>
<comment type="similarity">
    <text evidence="5">Belongs to the class-III pyridoxal-phosphate-dependent aminotransferase family.</text>
</comment>
<dbReference type="PIRSF" id="PIRSF000521">
    <property type="entry name" value="Transaminase_4ab_Lys_Orn"/>
    <property type="match status" value="1"/>
</dbReference>
<dbReference type="FunFam" id="3.40.640.10:FF:000100">
    <property type="entry name" value="Putative acetylornithine aminotransferase"/>
    <property type="match status" value="1"/>
</dbReference>
<keyword evidence="2 6" id="KW-0032">Aminotransferase</keyword>
<sequence>MSLFNVYPIYNITPVKALGAKVWDDKGQEYLDFYGGHGVISAGHSHPLYVKAVSEQVAKLGFYSNSIENPLQEELGKKLVSFSGYSDYSLFLCNSGAEANENALKLASFHNGKKKIVAFNKAFHGRTSAAVAATDNPSIVAPINAGHEVVFLPLNDEEALKTELAEGDVCCVIIEGIQGVGGLDEGTTSFFKAIEKACNNNDVVLILDEIQSGYGRSGKFFAHQHHDIKPDVITMAKGMGNGFPIGGILISPKFKASFGLLGTTFGGNHLACAAATAVLDVIKQENLMDNVNAMSSYFKEQAALIPQVKNIKGRGLMLGLEFDFDINELRKKLIYNEFIFTGSASQKNLLRILPPLSINKEDIDRFFIGLKNALKDL</sequence>
<dbReference type="RefSeq" id="WP_147584525.1">
    <property type="nucleotide sequence ID" value="NZ_CP042831.1"/>
</dbReference>
<organism evidence="6 7">
    <name type="scientific">Flavobacterium alkalisoli</name>
    <dbReference type="NCBI Taxonomy" id="2602769"/>
    <lineage>
        <taxon>Bacteria</taxon>
        <taxon>Pseudomonadati</taxon>
        <taxon>Bacteroidota</taxon>
        <taxon>Flavobacteriia</taxon>
        <taxon>Flavobacteriales</taxon>
        <taxon>Flavobacteriaceae</taxon>
        <taxon>Flavobacterium</taxon>
    </lineage>
</organism>
<dbReference type="Pfam" id="PF00202">
    <property type="entry name" value="Aminotran_3"/>
    <property type="match status" value="1"/>
</dbReference>
<evidence type="ECO:0000256" key="1">
    <source>
        <dbReference type="ARBA" id="ARBA00001933"/>
    </source>
</evidence>
<comment type="cofactor">
    <cofactor evidence="1">
        <name>pyridoxal 5'-phosphate</name>
        <dbReference type="ChEBI" id="CHEBI:597326"/>
    </cofactor>
</comment>
<name>A0A5B9FZ53_9FLAO</name>
<dbReference type="GO" id="GO:0042802">
    <property type="term" value="F:identical protein binding"/>
    <property type="evidence" value="ECO:0007669"/>
    <property type="project" value="TreeGrafter"/>
</dbReference>
<proteinExistence type="inferred from homology"/>
<keyword evidence="3 6" id="KW-0808">Transferase</keyword>
<reference evidence="6 7" key="1">
    <citation type="submission" date="2019-08" db="EMBL/GenBank/DDBJ databases">
        <title>Flavobacterium alkalisoli sp. nov., isolated from rhizosphere soil of Suaeda salsa.</title>
        <authorList>
            <person name="Sun J.-Q."/>
            <person name="Xu L."/>
        </authorList>
    </citation>
    <scope>NUCLEOTIDE SEQUENCE [LARGE SCALE GENOMIC DNA]</scope>
    <source>
        <strain evidence="6 7">XS-5</strain>
    </source>
</reference>
<dbReference type="InterPro" id="IPR049704">
    <property type="entry name" value="Aminotrans_3_PPA_site"/>
</dbReference>
<protein>
    <submittedName>
        <fullName evidence="6">Aminotransferase class III-fold pyridoxal phosphate-dependent enzyme</fullName>
    </submittedName>
</protein>
<dbReference type="EMBL" id="CP042831">
    <property type="protein sequence ID" value="QEE51088.1"/>
    <property type="molecule type" value="Genomic_DNA"/>
</dbReference>
<gene>
    <name evidence="6" type="ORF">FUA48_16350</name>
</gene>
<evidence type="ECO:0000256" key="2">
    <source>
        <dbReference type="ARBA" id="ARBA00022576"/>
    </source>
</evidence>
<dbReference type="InterPro" id="IPR015421">
    <property type="entry name" value="PyrdxlP-dep_Trfase_major"/>
</dbReference>
<evidence type="ECO:0000313" key="6">
    <source>
        <dbReference type="EMBL" id="QEE51088.1"/>
    </source>
</evidence>
<evidence type="ECO:0000256" key="5">
    <source>
        <dbReference type="RuleBase" id="RU003560"/>
    </source>
</evidence>
<evidence type="ECO:0000256" key="3">
    <source>
        <dbReference type="ARBA" id="ARBA00022679"/>
    </source>
</evidence>
<dbReference type="SUPFAM" id="SSF53383">
    <property type="entry name" value="PLP-dependent transferases"/>
    <property type="match status" value="1"/>
</dbReference>
<dbReference type="PROSITE" id="PS00600">
    <property type="entry name" value="AA_TRANSFER_CLASS_3"/>
    <property type="match status" value="1"/>
</dbReference>
<dbReference type="Proteomes" id="UP000321222">
    <property type="component" value="Chromosome"/>
</dbReference>
<dbReference type="Gene3D" id="3.90.1150.10">
    <property type="entry name" value="Aspartate Aminotransferase, domain 1"/>
    <property type="match status" value="1"/>
</dbReference>
<keyword evidence="7" id="KW-1185">Reference proteome</keyword>
<dbReference type="InterPro" id="IPR015422">
    <property type="entry name" value="PyrdxlP-dep_Trfase_small"/>
</dbReference>
<dbReference type="KEGG" id="fak:FUA48_16350"/>
<dbReference type="PANTHER" id="PTHR11986:SF79">
    <property type="entry name" value="ACETYLORNITHINE AMINOTRANSFERASE, MITOCHONDRIAL"/>
    <property type="match status" value="1"/>
</dbReference>
<dbReference type="PANTHER" id="PTHR11986">
    <property type="entry name" value="AMINOTRANSFERASE CLASS III"/>
    <property type="match status" value="1"/>
</dbReference>
<dbReference type="AlphaFoldDB" id="A0A5B9FZ53"/>
<evidence type="ECO:0000313" key="7">
    <source>
        <dbReference type="Proteomes" id="UP000321222"/>
    </source>
</evidence>